<dbReference type="InterPro" id="IPR025420">
    <property type="entry name" value="DUF4143"/>
</dbReference>
<dbReference type="InterPro" id="IPR041682">
    <property type="entry name" value="AAA_14"/>
</dbReference>
<proteinExistence type="predicted"/>
<dbReference type="SUPFAM" id="SSF52540">
    <property type="entry name" value="P-loop containing nucleoside triphosphate hydrolases"/>
    <property type="match status" value="1"/>
</dbReference>
<accession>A0A9E7PLC2</accession>
<dbReference type="Pfam" id="PF13635">
    <property type="entry name" value="DUF4143"/>
    <property type="match status" value="1"/>
</dbReference>
<keyword evidence="3" id="KW-0067">ATP-binding</keyword>
<feature type="domain" description="AAA" evidence="1">
    <location>
        <begin position="18"/>
        <end position="134"/>
    </location>
</feature>
<dbReference type="EMBL" id="CP096115">
    <property type="protein sequence ID" value="UUX92300.1"/>
    <property type="molecule type" value="Genomic_DNA"/>
</dbReference>
<protein>
    <submittedName>
        <fullName evidence="3">ATP-binding protein</fullName>
    </submittedName>
</protein>
<evidence type="ECO:0000313" key="3">
    <source>
        <dbReference type="EMBL" id="UUX92300.1"/>
    </source>
</evidence>
<keyword evidence="3" id="KW-0547">Nucleotide-binding</keyword>
<sequence length="391" mass="44464">MIKREAEEKLKELAAGFPAVSVTGPRQSGKTTLVRSVFPEKPYVLLEDLDIRSYAKEDPRSFLAQYTDTGAVIDEIQHVPELFSYLQGILDSSKEPGRFILTGSQNFMLSEKISQSLAGRVGILKLLPLSISEIKNAGLAKKSYEDYLFTGFYPRIYDNDINAADYYSSYVQTYIERDLRQLKQIKDLFLFQDFLKMCANRNGQVVNFSSLANDCGITDKTAKEWLSLLQASFTVFLTRSHHKNYNKRLTKMPKLYFTDPGLASNLAGIQSPEQLNYHPLKGGLFESMIAGELLKFRFNRSRENNLYYWRDKSGHEIDCIIDTGQNNPVPVEIKAGRTISTDYFKNILYWNNLSGNPPERSFVVYGGDKSQNRKAGRVISYDDIGELSGYL</sequence>
<evidence type="ECO:0000313" key="4">
    <source>
        <dbReference type="Proteomes" id="UP001060368"/>
    </source>
</evidence>
<dbReference type="InterPro" id="IPR027417">
    <property type="entry name" value="P-loop_NTPase"/>
</dbReference>
<dbReference type="Pfam" id="PF13173">
    <property type="entry name" value="AAA_14"/>
    <property type="match status" value="1"/>
</dbReference>
<dbReference type="GeneID" id="74308701"/>
<gene>
    <name evidence="3" type="ORF">L6E24_13315</name>
</gene>
<evidence type="ECO:0000259" key="1">
    <source>
        <dbReference type="Pfam" id="PF13173"/>
    </source>
</evidence>
<name>A0A9E7PLC2_9EURY</name>
<organism evidence="3 4">
    <name type="scientific">Methanoplanus endosymbiosus</name>
    <dbReference type="NCBI Taxonomy" id="33865"/>
    <lineage>
        <taxon>Archaea</taxon>
        <taxon>Methanobacteriati</taxon>
        <taxon>Methanobacteriota</taxon>
        <taxon>Stenosarchaea group</taxon>
        <taxon>Methanomicrobia</taxon>
        <taxon>Methanomicrobiales</taxon>
        <taxon>Methanomicrobiaceae</taxon>
        <taxon>Methanoplanus</taxon>
    </lineage>
</organism>
<dbReference type="RefSeq" id="WP_257742450.1">
    <property type="nucleotide sequence ID" value="NZ_CP096115.1"/>
</dbReference>
<dbReference type="KEGG" id="mend:L6E24_13315"/>
<dbReference type="PANTHER" id="PTHR43566">
    <property type="entry name" value="CONSERVED PROTEIN"/>
    <property type="match status" value="1"/>
</dbReference>
<dbReference type="PANTHER" id="PTHR43566:SF2">
    <property type="entry name" value="DUF4143 DOMAIN-CONTAINING PROTEIN"/>
    <property type="match status" value="1"/>
</dbReference>
<evidence type="ECO:0000259" key="2">
    <source>
        <dbReference type="Pfam" id="PF13635"/>
    </source>
</evidence>
<keyword evidence="4" id="KW-1185">Reference proteome</keyword>
<dbReference type="GO" id="GO:0005524">
    <property type="term" value="F:ATP binding"/>
    <property type="evidence" value="ECO:0007669"/>
    <property type="project" value="UniProtKB-KW"/>
</dbReference>
<feature type="domain" description="DUF4143" evidence="2">
    <location>
        <begin position="176"/>
        <end position="336"/>
    </location>
</feature>
<dbReference type="AlphaFoldDB" id="A0A9E7PLC2"/>
<reference evidence="3" key="1">
    <citation type="submission" date="2022-04" db="EMBL/GenBank/DDBJ databases">
        <title>Complete genome of Methanoplanus endosymbiosus DSM 3599.</title>
        <authorList>
            <person name="Chen S.-C."/>
            <person name="You Y.-T."/>
            <person name="Zhou Y.-Z."/>
            <person name="Lai M.-C."/>
        </authorList>
    </citation>
    <scope>NUCLEOTIDE SEQUENCE</scope>
    <source>
        <strain evidence="3">DSM 3599</strain>
    </source>
</reference>
<dbReference type="Proteomes" id="UP001060368">
    <property type="component" value="Chromosome"/>
</dbReference>